<feature type="compositionally biased region" description="Acidic residues" evidence="1">
    <location>
        <begin position="341"/>
        <end position="367"/>
    </location>
</feature>
<dbReference type="EMBL" id="PEDP01000908">
    <property type="protein sequence ID" value="POS84681.1"/>
    <property type="molecule type" value="Genomic_DNA"/>
</dbReference>
<dbReference type="STRING" id="225359.A0A2S4PRM9"/>
<gene>
    <name evidence="2" type="ORF">EPUL_006479</name>
</gene>
<dbReference type="AlphaFoldDB" id="A0A2S4PRM9"/>
<proteinExistence type="predicted"/>
<dbReference type="OrthoDB" id="5394233at2759"/>
<name>A0A2S4PRM9_9PEZI</name>
<organism evidence="2 3">
    <name type="scientific">Erysiphe pulchra</name>
    <dbReference type="NCBI Taxonomy" id="225359"/>
    <lineage>
        <taxon>Eukaryota</taxon>
        <taxon>Fungi</taxon>
        <taxon>Dikarya</taxon>
        <taxon>Ascomycota</taxon>
        <taxon>Pezizomycotina</taxon>
        <taxon>Leotiomycetes</taxon>
        <taxon>Erysiphales</taxon>
        <taxon>Erysiphaceae</taxon>
        <taxon>Erysiphe</taxon>
    </lineage>
</organism>
<sequence length="414" mass="47164">MPFDFAAYKKKCDGFTTEELQVEWENYTRQLVGGATLTASSILLSPMTSGISLIGTVISVPQLANARKKRAIVGNKMYSYGVVPHTRKRDLLVPAGIALTTAGLTYGMTPIGAELLGGEPGVRGIEYIVTHATLDTMFAILDEAQNTFHHKRSKHKLKKMQDKQKQFLGKDFVKHDEHSRSNLDIKRPHLLEDKHPQPSRRALRAYHIDEDDHYYDRDHTPPPAYSKKYVYHGGQVQYSYDARPGRGKVNLSYDNRPKSSHPPSYNQHPRVSNRRRNYSSSGPAVENLGHLRSSASFRRSSLHENSRPSSLHEHSRPSISRSTNSHYSRNNPSPRYRSVENSEDECYTDSEDEISDEEKVDEEYESDKDEKKKDGKVIEQVLTLEQEVAFLKATILRMEMEKRGLTDSESEKSR</sequence>
<evidence type="ECO:0000313" key="2">
    <source>
        <dbReference type="EMBL" id="POS84681.1"/>
    </source>
</evidence>
<reference evidence="2 3" key="1">
    <citation type="submission" date="2017-10" db="EMBL/GenBank/DDBJ databases">
        <title>Development of genomic resources for the powdery mildew, Erysiphe pulchra.</title>
        <authorList>
            <person name="Wadl P.A."/>
            <person name="Mack B.M."/>
            <person name="Moore G."/>
            <person name="Beltz S.B."/>
        </authorList>
    </citation>
    <scope>NUCLEOTIDE SEQUENCE [LARGE SCALE GENOMIC DNA]</scope>
    <source>
        <strain evidence="2">Cflorida</strain>
    </source>
</reference>
<feature type="compositionally biased region" description="Polar residues" evidence="1">
    <location>
        <begin position="317"/>
        <end position="333"/>
    </location>
</feature>
<protein>
    <submittedName>
        <fullName evidence="2">Uncharacterized protein</fullName>
    </submittedName>
</protein>
<feature type="region of interest" description="Disordered" evidence="1">
    <location>
        <begin position="239"/>
        <end position="376"/>
    </location>
</feature>
<feature type="compositionally biased region" description="Basic and acidic residues" evidence="1">
    <location>
        <begin position="301"/>
        <end position="316"/>
    </location>
</feature>
<evidence type="ECO:0000256" key="1">
    <source>
        <dbReference type="SAM" id="MobiDB-lite"/>
    </source>
</evidence>
<dbReference type="Proteomes" id="UP000237438">
    <property type="component" value="Unassembled WGS sequence"/>
</dbReference>
<keyword evidence="3" id="KW-1185">Reference proteome</keyword>
<feature type="non-terminal residue" evidence="2">
    <location>
        <position position="414"/>
    </location>
</feature>
<evidence type="ECO:0000313" key="3">
    <source>
        <dbReference type="Proteomes" id="UP000237438"/>
    </source>
</evidence>
<feature type="region of interest" description="Disordered" evidence="1">
    <location>
        <begin position="168"/>
        <end position="200"/>
    </location>
</feature>
<comment type="caution">
    <text evidence="2">The sequence shown here is derived from an EMBL/GenBank/DDBJ whole genome shotgun (WGS) entry which is preliminary data.</text>
</comment>
<accession>A0A2S4PRM9</accession>
<feature type="compositionally biased region" description="Basic and acidic residues" evidence="1">
    <location>
        <begin position="171"/>
        <end position="196"/>
    </location>
</feature>